<dbReference type="EMBL" id="CVRI01000063">
    <property type="protein sequence ID" value="CRL04812.1"/>
    <property type="molecule type" value="Genomic_DNA"/>
</dbReference>
<name>A0A1J1IZ38_9DIPT</name>
<sequence length="111" mass="12768">MAPRTTKKGSKEEFHKNLIHVAGKHCRHQRRITLVGVSTPRKFLSNYRGHANLSPEYLDVNHVVPLNFIENSAISDVPTEFPTPFHQPLNHFNSIFLKILHLVHTSFADYN</sequence>
<protein>
    <submittedName>
        <fullName evidence="1">CLUMA_CG017865, isoform A</fullName>
    </submittedName>
</protein>
<keyword evidence="2" id="KW-1185">Reference proteome</keyword>
<proteinExistence type="predicted"/>
<gene>
    <name evidence="1" type="ORF">CLUMA_CG017865</name>
</gene>
<dbReference type="AlphaFoldDB" id="A0A1J1IZ38"/>
<evidence type="ECO:0000313" key="2">
    <source>
        <dbReference type="Proteomes" id="UP000183832"/>
    </source>
</evidence>
<evidence type="ECO:0000313" key="1">
    <source>
        <dbReference type="EMBL" id="CRL04812.1"/>
    </source>
</evidence>
<dbReference type="Proteomes" id="UP000183832">
    <property type="component" value="Unassembled WGS sequence"/>
</dbReference>
<organism evidence="1 2">
    <name type="scientific">Clunio marinus</name>
    <dbReference type="NCBI Taxonomy" id="568069"/>
    <lineage>
        <taxon>Eukaryota</taxon>
        <taxon>Metazoa</taxon>
        <taxon>Ecdysozoa</taxon>
        <taxon>Arthropoda</taxon>
        <taxon>Hexapoda</taxon>
        <taxon>Insecta</taxon>
        <taxon>Pterygota</taxon>
        <taxon>Neoptera</taxon>
        <taxon>Endopterygota</taxon>
        <taxon>Diptera</taxon>
        <taxon>Nematocera</taxon>
        <taxon>Chironomoidea</taxon>
        <taxon>Chironomidae</taxon>
        <taxon>Clunio</taxon>
    </lineage>
</organism>
<reference evidence="1 2" key="1">
    <citation type="submission" date="2015-04" db="EMBL/GenBank/DDBJ databases">
        <authorList>
            <person name="Syromyatnikov M.Y."/>
            <person name="Popov V.N."/>
        </authorList>
    </citation>
    <scope>NUCLEOTIDE SEQUENCE [LARGE SCALE GENOMIC DNA]</scope>
</reference>
<accession>A0A1J1IZ38</accession>